<evidence type="ECO:0000313" key="11">
    <source>
        <dbReference type="EMBL" id="THU95424.1"/>
    </source>
</evidence>
<evidence type="ECO:0000256" key="6">
    <source>
        <dbReference type="ARBA" id="ARBA00034617"/>
    </source>
</evidence>
<dbReference type="InterPro" id="IPR027417">
    <property type="entry name" value="P-loop_NTPase"/>
</dbReference>
<dbReference type="PANTHER" id="PTHR13710">
    <property type="entry name" value="DNA HELICASE RECQ FAMILY MEMBER"/>
    <property type="match status" value="1"/>
</dbReference>
<evidence type="ECO:0000256" key="1">
    <source>
        <dbReference type="ARBA" id="ARBA00005446"/>
    </source>
</evidence>
<dbReference type="GO" id="GO:0005524">
    <property type="term" value="F:ATP binding"/>
    <property type="evidence" value="ECO:0007669"/>
    <property type="project" value="UniProtKB-KW"/>
</dbReference>
<dbReference type="PROSITE" id="PS51194">
    <property type="entry name" value="HELICASE_CTER"/>
    <property type="match status" value="1"/>
</dbReference>
<dbReference type="GO" id="GO:0003677">
    <property type="term" value="F:DNA binding"/>
    <property type="evidence" value="ECO:0007669"/>
    <property type="project" value="UniProtKB-KW"/>
</dbReference>
<keyword evidence="2" id="KW-0547">Nucleotide-binding</keyword>
<name>A0A4S8M061_DENBC</name>
<dbReference type="GO" id="GO:0016787">
    <property type="term" value="F:hydrolase activity"/>
    <property type="evidence" value="ECO:0007669"/>
    <property type="project" value="UniProtKB-KW"/>
</dbReference>
<sequence length="751" mass="85594">MSSYEDFFNSLSQTRSDSAIESTECPIKQKLTQVNKPTDELSPDTPSNLKEQGRRHTCRTYVQYLKTLSTAELKNLTSQIIPTHLFPLSYIESLEQEQKIICYHLCLACWSASRQTQCPKELQLTFACSILKKKDVFLNAGTGFGKTLSAILPQLLCDGDGSFTIIVSLLKRLQHSQANGLMEKYGLQAVTVNEDPQVDANHAYNFPKKTRGCTDVFIVTPEQFFMSKEGHLTRFAKFIRNRTFSRWAFLVVIDEAHLIPIFGLPRYGLSLFRPVYGKLDEIKTMLGPAVIWAAMTATAPCYMLKSIETRVLRPNYVNLSTTSNRSDITYATHCVPGGIDRLENYGCFLSSPFVFETQKRVLIFRDNKDSTVKIARYLDNLLPLQHCGRGEVVRHYHSLMSADYLKDAHDEFTKPDGKCKILVATAGESTGIDHPDVEIVCLAGLPSDITAVLQRGGRAVRQISCDGLCVIFYDNWVNEIDLTEYGLKDGFNMESFDFDSDIDRPPKNVLTSKSTVKERASLACVLLTKRSFCLRLFFSKCLHDDSPEALEFFTAFCCDAHNNGFNLQRLLPGKLYNPDTAHKPSDVPMKKSSNPKPRSSANKKQLRKLFEQWLEKAHEDNPMSPVWPVYYILSESHLKTLVSTAPHSIVSERHLISLLKQTDDWAKLWAADIFKIISTFDAKNEKMSSPEIIEDSEWYESDWEELFEKEKETRIRMEKVAHQSMGEKRFLEDLELRYRDSQSVFLDVTNM</sequence>
<feature type="region of interest" description="Disordered" evidence="8">
    <location>
        <begin position="581"/>
        <end position="604"/>
    </location>
</feature>
<dbReference type="EC" id="5.6.2.4" evidence="7"/>
<dbReference type="GO" id="GO:0005737">
    <property type="term" value="C:cytoplasm"/>
    <property type="evidence" value="ECO:0007669"/>
    <property type="project" value="TreeGrafter"/>
</dbReference>
<dbReference type="Gene3D" id="3.40.50.300">
    <property type="entry name" value="P-loop containing nucleotide triphosphate hydrolases"/>
    <property type="match status" value="2"/>
</dbReference>
<keyword evidence="5" id="KW-0413">Isomerase</keyword>
<comment type="catalytic activity">
    <reaction evidence="6">
        <text>Couples ATP hydrolysis with the unwinding of duplex DNA by translocating in the 3'-5' direction.</text>
        <dbReference type="EC" id="5.6.2.4"/>
    </reaction>
</comment>
<keyword evidence="3" id="KW-0067">ATP-binding</keyword>
<gene>
    <name evidence="11" type="ORF">K435DRAFT_859560</name>
</gene>
<organism evidence="11 12">
    <name type="scientific">Dendrothele bispora (strain CBS 962.96)</name>
    <dbReference type="NCBI Taxonomy" id="1314807"/>
    <lineage>
        <taxon>Eukaryota</taxon>
        <taxon>Fungi</taxon>
        <taxon>Dikarya</taxon>
        <taxon>Basidiomycota</taxon>
        <taxon>Agaricomycotina</taxon>
        <taxon>Agaricomycetes</taxon>
        <taxon>Agaricomycetidae</taxon>
        <taxon>Agaricales</taxon>
        <taxon>Agaricales incertae sedis</taxon>
        <taxon>Dendrothele</taxon>
    </lineage>
</organism>
<dbReference type="Pfam" id="PF00271">
    <property type="entry name" value="Helicase_C"/>
    <property type="match status" value="1"/>
</dbReference>
<accession>A0A4S8M061</accession>
<keyword evidence="11" id="KW-0378">Hydrolase</keyword>
<dbReference type="GO" id="GO:0043138">
    <property type="term" value="F:3'-5' DNA helicase activity"/>
    <property type="evidence" value="ECO:0007669"/>
    <property type="project" value="UniProtKB-EC"/>
</dbReference>
<feature type="domain" description="Helicase C-terminal" evidence="10">
    <location>
        <begin position="341"/>
        <end position="510"/>
    </location>
</feature>
<dbReference type="InterPro" id="IPR011545">
    <property type="entry name" value="DEAD/DEAH_box_helicase_dom"/>
</dbReference>
<dbReference type="GO" id="GO:0005694">
    <property type="term" value="C:chromosome"/>
    <property type="evidence" value="ECO:0007669"/>
    <property type="project" value="TreeGrafter"/>
</dbReference>
<dbReference type="InterPro" id="IPR014001">
    <property type="entry name" value="Helicase_ATP-bd"/>
</dbReference>
<dbReference type="SMART" id="SM00487">
    <property type="entry name" value="DEXDc"/>
    <property type="match status" value="1"/>
</dbReference>
<keyword evidence="4" id="KW-0238">DNA-binding</keyword>
<evidence type="ECO:0000313" key="12">
    <source>
        <dbReference type="Proteomes" id="UP000297245"/>
    </source>
</evidence>
<evidence type="ECO:0000256" key="8">
    <source>
        <dbReference type="SAM" id="MobiDB-lite"/>
    </source>
</evidence>
<dbReference type="PROSITE" id="PS51192">
    <property type="entry name" value="HELICASE_ATP_BIND_1"/>
    <property type="match status" value="1"/>
</dbReference>
<dbReference type="InterPro" id="IPR001650">
    <property type="entry name" value="Helicase_C-like"/>
</dbReference>
<feature type="compositionally biased region" description="Polar residues" evidence="8">
    <location>
        <begin position="591"/>
        <end position="603"/>
    </location>
</feature>
<evidence type="ECO:0000259" key="9">
    <source>
        <dbReference type="PROSITE" id="PS51192"/>
    </source>
</evidence>
<dbReference type="OrthoDB" id="5952536at2759"/>
<evidence type="ECO:0000256" key="3">
    <source>
        <dbReference type="ARBA" id="ARBA00022840"/>
    </source>
</evidence>
<proteinExistence type="inferred from homology"/>
<dbReference type="Pfam" id="PF00270">
    <property type="entry name" value="DEAD"/>
    <property type="match status" value="1"/>
</dbReference>
<evidence type="ECO:0000256" key="5">
    <source>
        <dbReference type="ARBA" id="ARBA00023235"/>
    </source>
</evidence>
<comment type="similarity">
    <text evidence="1">Belongs to the helicase family. RecQ subfamily.</text>
</comment>
<dbReference type="GO" id="GO:0000724">
    <property type="term" value="P:double-strand break repair via homologous recombination"/>
    <property type="evidence" value="ECO:0007669"/>
    <property type="project" value="TreeGrafter"/>
</dbReference>
<protein>
    <recommendedName>
        <fullName evidence="7">DNA 3'-5' helicase</fullName>
        <ecNumber evidence="7">5.6.2.4</ecNumber>
    </recommendedName>
</protein>
<dbReference type="SMART" id="SM00490">
    <property type="entry name" value="HELICc"/>
    <property type="match status" value="1"/>
</dbReference>
<evidence type="ECO:0000256" key="2">
    <source>
        <dbReference type="ARBA" id="ARBA00022741"/>
    </source>
</evidence>
<evidence type="ECO:0000256" key="7">
    <source>
        <dbReference type="ARBA" id="ARBA00034808"/>
    </source>
</evidence>
<dbReference type="SUPFAM" id="SSF52540">
    <property type="entry name" value="P-loop containing nucleoside triphosphate hydrolases"/>
    <property type="match status" value="1"/>
</dbReference>
<dbReference type="EMBL" id="ML179200">
    <property type="protein sequence ID" value="THU95424.1"/>
    <property type="molecule type" value="Genomic_DNA"/>
</dbReference>
<dbReference type="Proteomes" id="UP000297245">
    <property type="component" value="Unassembled WGS sequence"/>
</dbReference>
<feature type="domain" description="Helicase ATP-binding" evidence="9">
    <location>
        <begin position="127"/>
        <end position="317"/>
    </location>
</feature>
<dbReference type="AlphaFoldDB" id="A0A4S8M061"/>
<reference evidence="11 12" key="1">
    <citation type="journal article" date="2019" name="Nat. Ecol. Evol.">
        <title>Megaphylogeny resolves global patterns of mushroom evolution.</title>
        <authorList>
            <person name="Varga T."/>
            <person name="Krizsan K."/>
            <person name="Foldi C."/>
            <person name="Dima B."/>
            <person name="Sanchez-Garcia M."/>
            <person name="Sanchez-Ramirez S."/>
            <person name="Szollosi G.J."/>
            <person name="Szarkandi J.G."/>
            <person name="Papp V."/>
            <person name="Albert L."/>
            <person name="Andreopoulos W."/>
            <person name="Angelini C."/>
            <person name="Antonin V."/>
            <person name="Barry K.W."/>
            <person name="Bougher N.L."/>
            <person name="Buchanan P."/>
            <person name="Buyck B."/>
            <person name="Bense V."/>
            <person name="Catcheside P."/>
            <person name="Chovatia M."/>
            <person name="Cooper J."/>
            <person name="Damon W."/>
            <person name="Desjardin D."/>
            <person name="Finy P."/>
            <person name="Geml J."/>
            <person name="Haridas S."/>
            <person name="Hughes K."/>
            <person name="Justo A."/>
            <person name="Karasinski D."/>
            <person name="Kautmanova I."/>
            <person name="Kiss B."/>
            <person name="Kocsube S."/>
            <person name="Kotiranta H."/>
            <person name="LaButti K.M."/>
            <person name="Lechner B.E."/>
            <person name="Liimatainen K."/>
            <person name="Lipzen A."/>
            <person name="Lukacs Z."/>
            <person name="Mihaltcheva S."/>
            <person name="Morgado L.N."/>
            <person name="Niskanen T."/>
            <person name="Noordeloos M.E."/>
            <person name="Ohm R.A."/>
            <person name="Ortiz-Santana B."/>
            <person name="Ovrebo C."/>
            <person name="Racz N."/>
            <person name="Riley R."/>
            <person name="Savchenko A."/>
            <person name="Shiryaev A."/>
            <person name="Soop K."/>
            <person name="Spirin V."/>
            <person name="Szebenyi C."/>
            <person name="Tomsovsky M."/>
            <person name="Tulloss R.E."/>
            <person name="Uehling J."/>
            <person name="Grigoriev I.V."/>
            <person name="Vagvolgyi C."/>
            <person name="Papp T."/>
            <person name="Martin F.M."/>
            <person name="Miettinen O."/>
            <person name="Hibbett D.S."/>
            <person name="Nagy L.G."/>
        </authorList>
    </citation>
    <scope>NUCLEOTIDE SEQUENCE [LARGE SCALE GENOMIC DNA]</scope>
    <source>
        <strain evidence="11 12">CBS 962.96</strain>
    </source>
</reference>
<dbReference type="PANTHER" id="PTHR13710:SF105">
    <property type="entry name" value="ATP-DEPENDENT DNA HELICASE Q1"/>
    <property type="match status" value="1"/>
</dbReference>
<evidence type="ECO:0000256" key="4">
    <source>
        <dbReference type="ARBA" id="ARBA00023125"/>
    </source>
</evidence>
<keyword evidence="12" id="KW-1185">Reference proteome</keyword>
<dbReference type="GO" id="GO:0009378">
    <property type="term" value="F:four-way junction helicase activity"/>
    <property type="evidence" value="ECO:0007669"/>
    <property type="project" value="TreeGrafter"/>
</dbReference>
<evidence type="ECO:0000259" key="10">
    <source>
        <dbReference type="PROSITE" id="PS51194"/>
    </source>
</evidence>